<accession>A0A937I4G3</accession>
<evidence type="ECO:0000256" key="1">
    <source>
        <dbReference type="ARBA" id="ARBA00022763"/>
    </source>
</evidence>
<dbReference type="GO" id="GO:0006307">
    <property type="term" value="P:DNA alkylation repair"/>
    <property type="evidence" value="ECO:0007669"/>
    <property type="project" value="TreeGrafter"/>
</dbReference>
<dbReference type="SUPFAM" id="SSF48150">
    <property type="entry name" value="DNA-glycosylase"/>
    <property type="match status" value="1"/>
</dbReference>
<protein>
    <submittedName>
        <fullName evidence="3">DNA-3-methyladenine glycosylase 2 family protein</fullName>
    </submittedName>
</protein>
<dbReference type="Gene3D" id="1.10.340.30">
    <property type="entry name" value="Hypothetical protein, domain 2"/>
    <property type="match status" value="1"/>
</dbReference>
<name>A0A937I4G3_9GAMM</name>
<dbReference type="Proteomes" id="UP000711391">
    <property type="component" value="Unassembled WGS sequence"/>
</dbReference>
<sequence>MENDLDAIKVYKFFLKISKKNNHNEFHKYLKKAKVISINSRVEKKLNLKLFIIKTIIGQQVSVTAAKSIWKRVQEYIDQKEHHIKIESLSKCGLSLQKSQYIFEILNNKEINLLTKKKLRNMKDNEISKIFLGLKGVGPWTLGIIKMFYIGNNDVFLDGDLGIKKSKLNFFKSEEYQAKEYSPYRTFLCLYLWQSLNS</sequence>
<dbReference type="InterPro" id="IPR051912">
    <property type="entry name" value="Alkylbase_DNA_Glycosylase/TA"/>
</dbReference>
<evidence type="ECO:0000313" key="3">
    <source>
        <dbReference type="EMBL" id="MBL6817905.1"/>
    </source>
</evidence>
<dbReference type="Gene3D" id="1.10.1670.40">
    <property type="match status" value="1"/>
</dbReference>
<dbReference type="GO" id="GO:0008725">
    <property type="term" value="F:DNA-3-methyladenine glycosylase activity"/>
    <property type="evidence" value="ECO:0007669"/>
    <property type="project" value="TreeGrafter"/>
</dbReference>
<dbReference type="GO" id="GO:0005737">
    <property type="term" value="C:cytoplasm"/>
    <property type="evidence" value="ECO:0007669"/>
    <property type="project" value="TreeGrafter"/>
</dbReference>
<keyword evidence="1" id="KW-0227">DNA damage</keyword>
<dbReference type="EMBL" id="JADHQD010000003">
    <property type="protein sequence ID" value="MBL6817905.1"/>
    <property type="molecule type" value="Genomic_DNA"/>
</dbReference>
<dbReference type="GO" id="GO:0006285">
    <property type="term" value="P:base-excision repair, AP site formation"/>
    <property type="evidence" value="ECO:0007669"/>
    <property type="project" value="TreeGrafter"/>
</dbReference>
<gene>
    <name evidence="3" type="ORF">ISQ64_00705</name>
</gene>
<dbReference type="GO" id="GO:0043916">
    <property type="term" value="F:DNA-7-methylguanine glycosylase activity"/>
    <property type="evidence" value="ECO:0007669"/>
    <property type="project" value="TreeGrafter"/>
</dbReference>
<organism evidence="3 4">
    <name type="scientific">SAR86 cluster bacterium</name>
    <dbReference type="NCBI Taxonomy" id="2030880"/>
    <lineage>
        <taxon>Bacteria</taxon>
        <taxon>Pseudomonadati</taxon>
        <taxon>Pseudomonadota</taxon>
        <taxon>Gammaproteobacteria</taxon>
        <taxon>SAR86 cluster</taxon>
    </lineage>
</organism>
<dbReference type="PANTHER" id="PTHR43003:SF5">
    <property type="entry name" value="DNA-3-METHYLADENINE GLYCOSYLASE"/>
    <property type="match status" value="1"/>
</dbReference>
<evidence type="ECO:0000313" key="4">
    <source>
        <dbReference type="Proteomes" id="UP000711391"/>
    </source>
</evidence>
<reference evidence="3" key="1">
    <citation type="submission" date="2020-10" db="EMBL/GenBank/DDBJ databases">
        <title>Microbiome of the Black Sea water column analyzed by genome centric metagenomics.</title>
        <authorList>
            <person name="Cabello-Yeves P.J."/>
            <person name="Callieri C."/>
            <person name="Picazo A."/>
            <person name="Mehrshad M."/>
            <person name="Haro-Moreno J.M."/>
            <person name="Roda-Garcia J."/>
            <person name="Dzembekova N."/>
            <person name="Slabakova V."/>
            <person name="Slabakova N."/>
            <person name="Moncheva S."/>
            <person name="Rodriguez-Valera F."/>
        </authorList>
    </citation>
    <scope>NUCLEOTIDE SEQUENCE</scope>
    <source>
        <strain evidence="3">BS307-5m-G50</strain>
    </source>
</reference>
<evidence type="ECO:0000256" key="2">
    <source>
        <dbReference type="ARBA" id="ARBA00023204"/>
    </source>
</evidence>
<keyword evidence="2" id="KW-0234">DNA repair</keyword>
<dbReference type="InterPro" id="IPR011257">
    <property type="entry name" value="DNA_glycosylase"/>
</dbReference>
<dbReference type="GO" id="GO:0032131">
    <property type="term" value="F:alkylated DNA binding"/>
    <property type="evidence" value="ECO:0007669"/>
    <property type="project" value="TreeGrafter"/>
</dbReference>
<dbReference type="AlphaFoldDB" id="A0A937I4G3"/>
<dbReference type="GO" id="GO:0032993">
    <property type="term" value="C:protein-DNA complex"/>
    <property type="evidence" value="ECO:0007669"/>
    <property type="project" value="TreeGrafter"/>
</dbReference>
<dbReference type="PANTHER" id="PTHR43003">
    <property type="entry name" value="DNA-3-METHYLADENINE GLYCOSYLASE"/>
    <property type="match status" value="1"/>
</dbReference>
<comment type="caution">
    <text evidence="3">The sequence shown here is derived from an EMBL/GenBank/DDBJ whole genome shotgun (WGS) entry which is preliminary data.</text>
</comment>
<proteinExistence type="predicted"/>